<gene>
    <name evidence="1" type="ORF">SAMN04487820_10313</name>
</gene>
<dbReference type="Proteomes" id="UP000199213">
    <property type="component" value="Unassembled WGS sequence"/>
</dbReference>
<proteinExistence type="predicted"/>
<evidence type="ECO:0000313" key="1">
    <source>
        <dbReference type="EMBL" id="SDJ92832.1"/>
    </source>
</evidence>
<accession>A0A1G8XQ93</accession>
<keyword evidence="2" id="KW-1185">Reference proteome</keyword>
<dbReference type="AlphaFoldDB" id="A0A1G8XQ93"/>
<dbReference type="EMBL" id="FNFM01000003">
    <property type="protein sequence ID" value="SDJ92832.1"/>
    <property type="molecule type" value="Genomic_DNA"/>
</dbReference>
<evidence type="ECO:0000313" key="2">
    <source>
        <dbReference type="Proteomes" id="UP000199213"/>
    </source>
</evidence>
<protein>
    <submittedName>
        <fullName evidence="1">Uncharacterized protein</fullName>
    </submittedName>
</protein>
<sequence length="61" mass="7032">MVYFHEKDVVTRLLFDVDADSLVDALDRSSRVAETVEFPALRVELNDPDDPDHRPRYASRA</sequence>
<reference evidence="2" key="1">
    <citation type="submission" date="2016-10" db="EMBL/GenBank/DDBJ databases">
        <authorList>
            <person name="Varghese N."/>
            <person name="Submissions S."/>
        </authorList>
    </citation>
    <scope>NUCLEOTIDE SEQUENCE [LARGE SCALE GENOMIC DNA]</scope>
    <source>
        <strain evidence="2">DSM 45460</strain>
    </source>
</reference>
<name>A0A1G8XQ93_ACTMZ</name>
<organism evidence="1 2">
    <name type="scientific">Actinopolyspora mzabensis</name>
    <dbReference type="NCBI Taxonomy" id="995066"/>
    <lineage>
        <taxon>Bacteria</taxon>
        <taxon>Bacillati</taxon>
        <taxon>Actinomycetota</taxon>
        <taxon>Actinomycetes</taxon>
        <taxon>Actinopolysporales</taxon>
        <taxon>Actinopolysporaceae</taxon>
        <taxon>Actinopolyspora</taxon>
    </lineage>
</organism>